<organism evidence="11 12">
    <name type="scientific">Hoeflea algicola</name>
    <dbReference type="NCBI Taxonomy" id="2983763"/>
    <lineage>
        <taxon>Bacteria</taxon>
        <taxon>Pseudomonadati</taxon>
        <taxon>Pseudomonadota</taxon>
        <taxon>Alphaproteobacteria</taxon>
        <taxon>Hyphomicrobiales</taxon>
        <taxon>Rhizobiaceae</taxon>
        <taxon>Hoeflea</taxon>
    </lineage>
</organism>
<evidence type="ECO:0000256" key="4">
    <source>
        <dbReference type="ARBA" id="ARBA00022485"/>
    </source>
</evidence>
<keyword evidence="7" id="KW-0408">Iron</keyword>
<reference evidence="11" key="1">
    <citation type="submission" date="2022-10" db="EMBL/GenBank/DDBJ databases">
        <title>Hoeflea sp. G2-23, isolated from marine algae.</title>
        <authorList>
            <person name="Kristyanto S."/>
            <person name="Kim J.M."/>
            <person name="Jeon C.O."/>
        </authorList>
    </citation>
    <scope>NUCLEOTIDE SEQUENCE</scope>
    <source>
        <strain evidence="11">G2-23</strain>
    </source>
</reference>
<comment type="cofactor">
    <cofactor evidence="1">
        <name>[4Fe-4S] cluster</name>
        <dbReference type="ChEBI" id="CHEBI:49883"/>
    </cofactor>
</comment>
<evidence type="ECO:0000256" key="7">
    <source>
        <dbReference type="ARBA" id="ARBA00023004"/>
    </source>
</evidence>
<dbReference type="InterPro" id="IPR009010">
    <property type="entry name" value="Asp_de-COase-like_dom_sf"/>
</dbReference>
<evidence type="ECO:0000256" key="3">
    <source>
        <dbReference type="ARBA" id="ARBA00010312"/>
    </source>
</evidence>
<feature type="domain" description="4Fe-4S Mo/W bis-MGD-type" evidence="10">
    <location>
        <begin position="15"/>
        <end position="71"/>
    </location>
</feature>
<evidence type="ECO:0000256" key="6">
    <source>
        <dbReference type="ARBA" id="ARBA00023002"/>
    </source>
</evidence>
<keyword evidence="8" id="KW-0411">Iron-sulfur</keyword>
<comment type="caution">
    <text evidence="11">The sequence shown here is derived from an EMBL/GenBank/DDBJ whole genome shotgun (WGS) entry which is preliminary data.</text>
</comment>
<dbReference type="InterPro" id="IPR006656">
    <property type="entry name" value="Mopterin_OxRdtase"/>
</dbReference>
<comment type="subcellular location">
    <subcellularLocation>
        <location evidence="2">Cell envelope</location>
    </subcellularLocation>
</comment>
<dbReference type="EMBL" id="JAOVZR010000001">
    <property type="protein sequence ID" value="MCY0149168.1"/>
    <property type="molecule type" value="Genomic_DNA"/>
</dbReference>
<dbReference type="Pfam" id="PF04879">
    <property type="entry name" value="Molybdop_Fe4S4"/>
    <property type="match status" value="1"/>
</dbReference>
<dbReference type="Pfam" id="PF00384">
    <property type="entry name" value="Molybdopterin"/>
    <property type="match status" value="1"/>
</dbReference>
<dbReference type="PANTHER" id="PTHR43598:SF5">
    <property type="entry name" value="DMSO REDUCTASE CHAIN A"/>
    <property type="match status" value="1"/>
</dbReference>
<keyword evidence="12" id="KW-1185">Reference proteome</keyword>
<sequence>MNQTSRPAKAADGQSEIRKTTCYMCACRCGINVHIKGNKVHYIEGNRDHPINKGVLCAKGSAGIMQHYSPARLKKPLLRTGERGEGKFKEIEWDEALTLATEWLGEVRRTDPRKLAFFTGRDQSQSMTGWWAQAYGTPNYAAHGGFCSVNMAAAGIYTMGGAFWEFGAPDWEKTELFMIFGVAEDHDSNPIKMGLGKLKERGVKVIGVNPVRTGYNAIADEWLGITPGTDGLLILALVHELLRAGKIDVDYLLRYTNAPWLVIDDPDGAGHGLFARTEDGTPLVASRDSGEIAASSAPGIKAALKGRFTLADGRSATPVFELLAGKYLDPDYAPAAVAERTGISVATIARIADEIAEAAFEREVIIDQPWTDMKGKRHEQMIGRPVAFHAMRGISAHSNGFQTCRALHLLQILVGSIDRPGGFRFKPPYPRPVAGQPRPHGGACADTPLAGPHLGYPRGPEDLLLEADGETAERIDKAFSWDAPLSAHGMMHMVISNAHARDPYGIDVLFMYMANMAWNSSMNSSSVMDMLTDKDENGDYVIPKIIYSDAYSSEMVAFADLILPDTTYLERHDCISLLDRPISEPEALCDSIRWPVVGPDRDVRGFQSVLLDLGARLKLPGMVDEQGTAIYKDYADYIVHHQRKPGVGPLSGWRGADGTKTGRGEPNPDQLQRYIDNGGFSQVHLPAEALYFKHANRAWSDWAIEHGLQEGPVENIFQLYLEPLRKFQLSAEGKAKPVPPEHHRERIQRCFDPLPCWYPPFADDGSEADGYPLHAITQRPAAMYHSWGSQNAWLRQIHGENALYVPGAVCDQQGLADDDWALVSSPSGEIRVRIRRMEAVNGLTLWTWNAIGKRAGAWALDKDAPEATRGFLLNHLIDELLPPKGDGRRWANSDPITGQAAWFDLRVAIRRDPDQSGERSLPATAAQTSPVGPAPDTVAFSGGKSHDQSAVNHQQAARAGDRSRYLRGLSCLCGQLQGMEHKRRCFAPERCRRLWRRSLRRLAQPDPHLRGHA</sequence>
<feature type="region of interest" description="Disordered" evidence="9">
    <location>
        <begin position="649"/>
        <end position="670"/>
    </location>
</feature>
<keyword evidence="4" id="KW-0004">4Fe-4S</keyword>
<proteinExistence type="inferred from homology"/>
<keyword evidence="6" id="KW-0560">Oxidoreductase</keyword>
<dbReference type="CDD" id="cd02783">
    <property type="entry name" value="MopB_CT_2"/>
    <property type="match status" value="1"/>
</dbReference>
<protein>
    <submittedName>
        <fullName evidence="11">Molybdopterin oxidoreductase family protein</fullName>
    </submittedName>
</protein>
<feature type="region of interest" description="Disordered" evidence="9">
    <location>
        <begin position="914"/>
        <end position="959"/>
    </location>
</feature>
<dbReference type="Gene3D" id="3.40.228.10">
    <property type="entry name" value="Dimethylsulfoxide Reductase, domain 2"/>
    <property type="match status" value="1"/>
</dbReference>
<dbReference type="Gene3D" id="3.40.50.740">
    <property type="match status" value="1"/>
</dbReference>
<dbReference type="Gene3D" id="2.40.40.20">
    <property type="match status" value="1"/>
</dbReference>
<dbReference type="InterPro" id="IPR006963">
    <property type="entry name" value="Mopterin_OxRdtase_4Fe-4S_dom"/>
</dbReference>
<gene>
    <name evidence="11" type="ORF">OEG84_15990</name>
</gene>
<dbReference type="Gene3D" id="3.30.200.210">
    <property type="match status" value="1"/>
</dbReference>
<dbReference type="SUPFAM" id="SSF53706">
    <property type="entry name" value="Formate dehydrogenase/DMSO reductase, domains 1-3"/>
    <property type="match status" value="1"/>
</dbReference>
<dbReference type="PANTHER" id="PTHR43598">
    <property type="entry name" value="TUNGSTEN-CONTAINING FORMYLMETHANOFURAN DEHYDROGENASE 2 SUBUNIT B"/>
    <property type="match status" value="1"/>
</dbReference>
<dbReference type="SMART" id="SM00926">
    <property type="entry name" value="Molybdop_Fe4S4"/>
    <property type="match status" value="1"/>
</dbReference>
<evidence type="ECO:0000259" key="10">
    <source>
        <dbReference type="PROSITE" id="PS51669"/>
    </source>
</evidence>
<keyword evidence="5" id="KW-0479">Metal-binding</keyword>
<evidence type="ECO:0000256" key="2">
    <source>
        <dbReference type="ARBA" id="ARBA00004196"/>
    </source>
</evidence>
<name>A0ABT3ZBS4_9HYPH</name>
<dbReference type="PROSITE" id="PS51669">
    <property type="entry name" value="4FE4S_MOW_BIS_MGD"/>
    <property type="match status" value="1"/>
</dbReference>
<evidence type="ECO:0000256" key="5">
    <source>
        <dbReference type="ARBA" id="ARBA00022723"/>
    </source>
</evidence>
<comment type="similarity">
    <text evidence="3">Belongs to the prokaryotic molybdopterin-containing oxidoreductase family.</text>
</comment>
<dbReference type="Proteomes" id="UP001073227">
    <property type="component" value="Unassembled WGS sequence"/>
</dbReference>
<evidence type="ECO:0000256" key="9">
    <source>
        <dbReference type="SAM" id="MobiDB-lite"/>
    </source>
</evidence>
<accession>A0ABT3ZBS4</accession>
<evidence type="ECO:0000256" key="1">
    <source>
        <dbReference type="ARBA" id="ARBA00001966"/>
    </source>
</evidence>
<evidence type="ECO:0000313" key="12">
    <source>
        <dbReference type="Proteomes" id="UP001073227"/>
    </source>
</evidence>
<dbReference type="SUPFAM" id="SSF50692">
    <property type="entry name" value="ADC-like"/>
    <property type="match status" value="1"/>
</dbReference>
<evidence type="ECO:0000313" key="11">
    <source>
        <dbReference type="EMBL" id="MCY0149168.1"/>
    </source>
</evidence>
<evidence type="ECO:0000256" key="8">
    <source>
        <dbReference type="ARBA" id="ARBA00023014"/>
    </source>
</evidence>